<keyword evidence="2" id="KW-0963">Cytoplasm</keyword>
<dbReference type="RefSeq" id="WP_071018455.1">
    <property type="nucleotide sequence ID" value="NZ_CP017755.1"/>
</dbReference>
<gene>
    <name evidence="6" type="ORF">BKK80_31810</name>
</gene>
<dbReference type="Pfam" id="PF05400">
    <property type="entry name" value="FliT"/>
    <property type="match status" value="1"/>
</dbReference>
<dbReference type="InterPro" id="IPR008622">
    <property type="entry name" value="FliT"/>
</dbReference>
<sequence length="109" mass="12468">MPASSPILACYVELEALAKRMLGAAEAGRMDDVYALQESYLARVEHLKTLDHDAPASVDERDRRRGHLERILACDAAIRDLLMPEWNRLSDLLRNSRRQRDLHQAYQPA</sequence>
<dbReference type="Gene3D" id="1.20.58.380">
    <property type="entry name" value="Flagellar protein flit"/>
    <property type="match status" value="1"/>
</dbReference>
<evidence type="ECO:0000313" key="7">
    <source>
        <dbReference type="Proteomes" id="UP000177515"/>
    </source>
</evidence>
<evidence type="ECO:0000256" key="5">
    <source>
        <dbReference type="ARBA" id="ARBA00093797"/>
    </source>
</evidence>
<evidence type="ECO:0000256" key="2">
    <source>
        <dbReference type="ARBA" id="ARBA00022490"/>
    </source>
</evidence>
<reference evidence="6 7" key="1">
    <citation type="submission" date="2016-10" db="EMBL/GenBank/DDBJ databases">
        <title>Complete genome sequences of three Cupriavidus strains isolated from various Malaysian environments.</title>
        <authorList>
            <person name="Abdullah A.A.-A."/>
            <person name="Shafie N.A.H."/>
            <person name="Lau N.S."/>
        </authorList>
    </citation>
    <scope>NUCLEOTIDE SEQUENCE [LARGE SCALE GENOMIC DNA]</scope>
    <source>
        <strain evidence="6 7">USMAA1020</strain>
    </source>
</reference>
<comment type="subcellular location">
    <subcellularLocation>
        <location evidence="1">Cytoplasm</location>
        <location evidence="1">Cytosol</location>
    </subcellularLocation>
</comment>
<proteinExistence type="predicted"/>
<protein>
    <recommendedName>
        <fullName evidence="5">Flagellar protein FliT</fullName>
    </recommendedName>
</protein>
<keyword evidence="7" id="KW-1185">Reference proteome</keyword>
<name>A0ABN4TSI3_9BURK</name>
<organism evidence="6 7">
    <name type="scientific">Cupriavidus malaysiensis</name>
    <dbReference type="NCBI Taxonomy" id="367825"/>
    <lineage>
        <taxon>Bacteria</taxon>
        <taxon>Pseudomonadati</taxon>
        <taxon>Pseudomonadota</taxon>
        <taxon>Betaproteobacteria</taxon>
        <taxon>Burkholderiales</taxon>
        <taxon>Burkholderiaceae</taxon>
        <taxon>Cupriavidus</taxon>
    </lineage>
</organism>
<evidence type="ECO:0000256" key="1">
    <source>
        <dbReference type="ARBA" id="ARBA00004514"/>
    </source>
</evidence>
<evidence type="ECO:0000256" key="4">
    <source>
        <dbReference type="ARBA" id="ARBA00023186"/>
    </source>
</evidence>
<evidence type="ECO:0000256" key="3">
    <source>
        <dbReference type="ARBA" id="ARBA00022795"/>
    </source>
</evidence>
<accession>A0ABN4TSI3</accession>
<keyword evidence="3" id="KW-1005">Bacterial flagellum biogenesis</keyword>
<evidence type="ECO:0000313" key="6">
    <source>
        <dbReference type="EMBL" id="AOZ10207.1"/>
    </source>
</evidence>
<keyword evidence="4" id="KW-0143">Chaperone</keyword>
<dbReference type="EMBL" id="CP017755">
    <property type="protein sequence ID" value="AOZ10207.1"/>
    <property type="molecule type" value="Genomic_DNA"/>
</dbReference>
<dbReference type="Proteomes" id="UP000177515">
    <property type="component" value="Chromosome 2"/>
</dbReference>